<reference evidence="3" key="2">
    <citation type="submission" date="2020-09" db="EMBL/GenBank/DDBJ databases">
        <authorList>
            <person name="Sun Q."/>
            <person name="Zhou Y."/>
        </authorList>
    </citation>
    <scope>NUCLEOTIDE SEQUENCE</scope>
    <source>
        <strain evidence="3">CGMCC 1.15320</strain>
    </source>
</reference>
<dbReference type="Pfam" id="PF13409">
    <property type="entry name" value="GST_N_2"/>
    <property type="match status" value="1"/>
</dbReference>
<dbReference type="SFLD" id="SFLDS00019">
    <property type="entry name" value="Glutathione_Transferase_(cytos"/>
    <property type="match status" value="1"/>
</dbReference>
<reference evidence="3" key="1">
    <citation type="journal article" date="2014" name="Int. J. Syst. Evol. Microbiol.">
        <title>Complete genome sequence of Corynebacterium casei LMG S-19264T (=DSM 44701T), isolated from a smear-ripened cheese.</title>
        <authorList>
            <consortium name="US DOE Joint Genome Institute (JGI-PGF)"/>
            <person name="Walter F."/>
            <person name="Albersmeier A."/>
            <person name="Kalinowski J."/>
            <person name="Ruckert C."/>
        </authorList>
    </citation>
    <scope>NUCLEOTIDE SEQUENCE</scope>
    <source>
        <strain evidence="3">CGMCC 1.15320</strain>
    </source>
</reference>
<evidence type="ECO:0000313" key="4">
    <source>
        <dbReference type="Proteomes" id="UP000636264"/>
    </source>
</evidence>
<dbReference type="RefSeq" id="WP_188722307.1">
    <property type="nucleotide sequence ID" value="NZ_BMIF01000012.1"/>
</dbReference>
<accession>A0A916RZK7</accession>
<dbReference type="PANTHER" id="PTHR44051:SF8">
    <property type="entry name" value="GLUTATHIONE S-TRANSFERASE GSTA"/>
    <property type="match status" value="1"/>
</dbReference>
<dbReference type="Gene3D" id="3.40.30.10">
    <property type="entry name" value="Glutaredoxin"/>
    <property type="match status" value="1"/>
</dbReference>
<dbReference type="Pfam" id="PF13410">
    <property type="entry name" value="GST_C_2"/>
    <property type="match status" value="1"/>
</dbReference>
<name>A0A916RZK7_9HYPH</name>
<comment type="caution">
    <text evidence="3">The sequence shown here is derived from an EMBL/GenBank/DDBJ whole genome shotgun (WGS) entry which is preliminary data.</text>
</comment>
<dbReference type="SUPFAM" id="SSF52833">
    <property type="entry name" value="Thioredoxin-like"/>
    <property type="match status" value="1"/>
</dbReference>
<dbReference type="SFLD" id="SFLDG01150">
    <property type="entry name" value="Main.1:_Beta-like"/>
    <property type="match status" value="1"/>
</dbReference>
<feature type="domain" description="GST N-terminal" evidence="1">
    <location>
        <begin position="1"/>
        <end position="81"/>
    </location>
</feature>
<evidence type="ECO:0000259" key="1">
    <source>
        <dbReference type="PROSITE" id="PS50404"/>
    </source>
</evidence>
<gene>
    <name evidence="3" type="ORF">GCM10011385_34130</name>
</gene>
<dbReference type="Proteomes" id="UP000636264">
    <property type="component" value="Unassembled WGS sequence"/>
</dbReference>
<dbReference type="SUPFAM" id="SSF47616">
    <property type="entry name" value="GST C-terminal domain-like"/>
    <property type="match status" value="1"/>
</dbReference>
<sequence length="207" mass="23354">MYTLYYSPAACSVGIHFLLQEMGVPYRASRVSIKDGEQLSPAFVSKNPKAKVPVLEREDGTVITEFPAIAYWLSRTHPDHHLLPETIKGQTRVIEMLEFSVSTIHMQGFSRIFRPAKFTPREEDHPVVQQTGRDIVQKGFERISASIGEGPFAYGDRLTIADAALFFVLFWACERVKLEVPQNCADYFARLRALPSTQHVLQVEGLA</sequence>
<proteinExistence type="predicted"/>
<protein>
    <submittedName>
        <fullName evidence="3">Glutathione S-transferase</fullName>
    </submittedName>
</protein>
<keyword evidence="4" id="KW-1185">Reference proteome</keyword>
<dbReference type="InterPro" id="IPR010987">
    <property type="entry name" value="Glutathione-S-Trfase_C-like"/>
</dbReference>
<dbReference type="InterPro" id="IPR036249">
    <property type="entry name" value="Thioredoxin-like_sf"/>
</dbReference>
<dbReference type="Gene3D" id="1.20.1050.10">
    <property type="match status" value="1"/>
</dbReference>
<dbReference type="CDD" id="cd03057">
    <property type="entry name" value="GST_N_Beta"/>
    <property type="match status" value="1"/>
</dbReference>
<dbReference type="AlphaFoldDB" id="A0A916RZK7"/>
<dbReference type="InterPro" id="IPR036282">
    <property type="entry name" value="Glutathione-S-Trfase_C_sf"/>
</dbReference>
<dbReference type="PROSITE" id="PS50405">
    <property type="entry name" value="GST_CTER"/>
    <property type="match status" value="1"/>
</dbReference>
<dbReference type="InterPro" id="IPR004045">
    <property type="entry name" value="Glutathione_S-Trfase_N"/>
</dbReference>
<dbReference type="SFLD" id="SFLDG00358">
    <property type="entry name" value="Main_(cytGST)"/>
    <property type="match status" value="1"/>
</dbReference>
<dbReference type="InterPro" id="IPR040079">
    <property type="entry name" value="Glutathione_S-Trfase"/>
</dbReference>
<dbReference type="EMBL" id="BMIF01000012">
    <property type="protein sequence ID" value="GGA77185.1"/>
    <property type="molecule type" value="Genomic_DNA"/>
</dbReference>
<evidence type="ECO:0000259" key="2">
    <source>
        <dbReference type="PROSITE" id="PS50405"/>
    </source>
</evidence>
<feature type="domain" description="GST C-terminal" evidence="2">
    <location>
        <begin position="86"/>
        <end position="207"/>
    </location>
</feature>
<organism evidence="3 4">
    <name type="scientific">Nitratireductor aestuarii</name>
    <dbReference type="NCBI Taxonomy" id="1735103"/>
    <lineage>
        <taxon>Bacteria</taxon>
        <taxon>Pseudomonadati</taxon>
        <taxon>Pseudomonadota</taxon>
        <taxon>Alphaproteobacteria</taxon>
        <taxon>Hyphomicrobiales</taxon>
        <taxon>Phyllobacteriaceae</taxon>
        <taxon>Nitratireductor</taxon>
    </lineage>
</organism>
<dbReference type="PROSITE" id="PS50404">
    <property type="entry name" value="GST_NTER"/>
    <property type="match status" value="1"/>
</dbReference>
<evidence type="ECO:0000313" key="3">
    <source>
        <dbReference type="EMBL" id="GGA77185.1"/>
    </source>
</evidence>
<dbReference type="PANTHER" id="PTHR44051">
    <property type="entry name" value="GLUTATHIONE S-TRANSFERASE-RELATED"/>
    <property type="match status" value="1"/>
</dbReference>